<feature type="signal peptide" evidence="1">
    <location>
        <begin position="1"/>
        <end position="18"/>
    </location>
</feature>
<dbReference type="AlphaFoldDB" id="A0AAV8XIJ9"/>
<gene>
    <name evidence="2" type="ORF">NQ318_011871</name>
</gene>
<proteinExistence type="predicted"/>
<accession>A0AAV8XIJ9</accession>
<dbReference type="PANTHER" id="PTHR21398:SF21">
    <property type="entry name" value="AGAP004005-PA"/>
    <property type="match status" value="1"/>
</dbReference>
<dbReference type="Pfam" id="PF07841">
    <property type="entry name" value="DM4_12"/>
    <property type="match status" value="1"/>
</dbReference>
<evidence type="ECO:0000313" key="3">
    <source>
        <dbReference type="Proteomes" id="UP001162162"/>
    </source>
</evidence>
<dbReference type="Proteomes" id="UP001162162">
    <property type="component" value="Unassembled WGS sequence"/>
</dbReference>
<dbReference type="PANTHER" id="PTHR21398">
    <property type="entry name" value="AGAP007094-PA"/>
    <property type="match status" value="1"/>
</dbReference>
<feature type="chain" id="PRO_5043574997" evidence="1">
    <location>
        <begin position="19"/>
        <end position="198"/>
    </location>
</feature>
<dbReference type="EMBL" id="JAPWTK010000557">
    <property type="protein sequence ID" value="KAJ8938432.1"/>
    <property type="molecule type" value="Genomic_DNA"/>
</dbReference>
<protein>
    <submittedName>
        <fullName evidence="2">Uncharacterized protein</fullName>
    </submittedName>
</protein>
<keyword evidence="1" id="KW-0732">Signal</keyword>
<keyword evidence="3" id="KW-1185">Reference proteome</keyword>
<evidence type="ECO:0000313" key="2">
    <source>
        <dbReference type="EMBL" id="KAJ8938432.1"/>
    </source>
</evidence>
<name>A0AAV8XIJ9_9CUCU</name>
<dbReference type="SMART" id="SM00718">
    <property type="entry name" value="DM4_12"/>
    <property type="match status" value="1"/>
</dbReference>
<comment type="caution">
    <text evidence="2">The sequence shown here is derived from an EMBL/GenBank/DDBJ whole genome shotgun (WGS) entry which is preliminary data.</text>
</comment>
<dbReference type="InterPro" id="IPR006631">
    <property type="entry name" value="DM4_12"/>
</dbReference>
<reference evidence="2" key="1">
    <citation type="journal article" date="2023" name="Insect Mol. Biol.">
        <title>Genome sequencing provides insights into the evolution of gene families encoding plant cell wall-degrading enzymes in longhorned beetles.</title>
        <authorList>
            <person name="Shin N.R."/>
            <person name="Okamura Y."/>
            <person name="Kirsch R."/>
            <person name="Pauchet Y."/>
        </authorList>
    </citation>
    <scope>NUCLEOTIDE SEQUENCE</scope>
    <source>
        <strain evidence="2">AMC_N1</strain>
    </source>
</reference>
<organism evidence="2 3">
    <name type="scientific">Aromia moschata</name>
    <dbReference type="NCBI Taxonomy" id="1265417"/>
    <lineage>
        <taxon>Eukaryota</taxon>
        <taxon>Metazoa</taxon>
        <taxon>Ecdysozoa</taxon>
        <taxon>Arthropoda</taxon>
        <taxon>Hexapoda</taxon>
        <taxon>Insecta</taxon>
        <taxon>Pterygota</taxon>
        <taxon>Neoptera</taxon>
        <taxon>Endopterygota</taxon>
        <taxon>Coleoptera</taxon>
        <taxon>Polyphaga</taxon>
        <taxon>Cucujiformia</taxon>
        <taxon>Chrysomeloidea</taxon>
        <taxon>Cerambycidae</taxon>
        <taxon>Cerambycinae</taxon>
        <taxon>Callichromatini</taxon>
        <taxon>Aromia</taxon>
    </lineage>
</organism>
<evidence type="ECO:0000256" key="1">
    <source>
        <dbReference type="SAM" id="SignalP"/>
    </source>
</evidence>
<sequence>MRLIVILTMVLWFLVAESKILDTSSHLISRQKRWLIWNNGSNWVQGVPKSSFLVFGVPLEVKHEAITIGTVMKAFYLLPTNSSVYTRPSIDYERRKRSTTRWVLYDMLEYYLDRYNYDGKACLLRTICEVSQSPFDERSGILAEIVQAVFTPSTTEQVDDDRLEYHAAENLGKKIDSCDTLFPECGANLMQKFTDFVS</sequence>